<sequence>MTVYRAKVTSKGQITLPKAVRDLLGLETGSVVEFTESGETVTLAPAARKRRSFHESIGTLAPPEGLSAEEYVSQMRHGPGDREILQSGPGVKNIIYLEDILSGRVKL</sequence>
<dbReference type="InterPro" id="IPR007159">
    <property type="entry name" value="SpoVT-AbrB_dom"/>
</dbReference>
<name>A0ABP9VFR7_9DEIO</name>
<feature type="domain" description="SpoVT-AbrB" evidence="2">
    <location>
        <begin position="3"/>
        <end position="48"/>
    </location>
</feature>
<organism evidence="3 4">
    <name type="scientific">Deinococcus xinjiangensis</name>
    <dbReference type="NCBI Taxonomy" id="457454"/>
    <lineage>
        <taxon>Bacteria</taxon>
        <taxon>Thermotogati</taxon>
        <taxon>Deinococcota</taxon>
        <taxon>Deinococci</taxon>
        <taxon>Deinococcales</taxon>
        <taxon>Deinococcaceae</taxon>
        <taxon>Deinococcus</taxon>
    </lineage>
</organism>
<evidence type="ECO:0000259" key="2">
    <source>
        <dbReference type="PROSITE" id="PS51740"/>
    </source>
</evidence>
<dbReference type="SMART" id="SM00966">
    <property type="entry name" value="SpoVT_AbrB"/>
    <property type="match status" value="1"/>
</dbReference>
<reference evidence="3 4" key="1">
    <citation type="submission" date="2024-02" db="EMBL/GenBank/DDBJ databases">
        <title>Deinococcus xinjiangensis NBRC 107630.</title>
        <authorList>
            <person name="Ichikawa N."/>
            <person name="Katano-Makiyama Y."/>
            <person name="Hidaka K."/>
        </authorList>
    </citation>
    <scope>NUCLEOTIDE SEQUENCE [LARGE SCALE GENOMIC DNA]</scope>
    <source>
        <strain evidence="3 4">NBRC 107630</strain>
    </source>
</reference>
<dbReference type="PROSITE" id="PS51740">
    <property type="entry name" value="SPOVT_ABRB"/>
    <property type="match status" value="1"/>
</dbReference>
<evidence type="ECO:0000313" key="4">
    <source>
        <dbReference type="Proteomes" id="UP001458946"/>
    </source>
</evidence>
<gene>
    <name evidence="3" type="ORF">Dxin01_03830</name>
</gene>
<dbReference type="SUPFAM" id="SSF89447">
    <property type="entry name" value="AbrB/MazE/MraZ-like"/>
    <property type="match status" value="1"/>
</dbReference>
<keyword evidence="1" id="KW-0238">DNA-binding</keyword>
<dbReference type="RefSeq" id="WP_353544028.1">
    <property type="nucleotide sequence ID" value="NZ_BAABRN010000084.1"/>
</dbReference>
<dbReference type="Pfam" id="PF04014">
    <property type="entry name" value="MazE_antitoxin"/>
    <property type="match status" value="1"/>
</dbReference>
<dbReference type="Gene3D" id="2.10.260.10">
    <property type="match status" value="1"/>
</dbReference>
<accession>A0ABP9VFR7</accession>
<evidence type="ECO:0000256" key="1">
    <source>
        <dbReference type="PROSITE-ProRule" id="PRU01076"/>
    </source>
</evidence>
<dbReference type="InterPro" id="IPR037914">
    <property type="entry name" value="SpoVT-AbrB_sf"/>
</dbReference>
<dbReference type="Proteomes" id="UP001458946">
    <property type="component" value="Unassembled WGS sequence"/>
</dbReference>
<evidence type="ECO:0000313" key="3">
    <source>
        <dbReference type="EMBL" id="GAA5504062.1"/>
    </source>
</evidence>
<keyword evidence="4" id="KW-1185">Reference proteome</keyword>
<dbReference type="NCBIfam" id="TIGR01439">
    <property type="entry name" value="lp_hng_hel_AbrB"/>
    <property type="match status" value="1"/>
</dbReference>
<comment type="caution">
    <text evidence="3">The sequence shown here is derived from an EMBL/GenBank/DDBJ whole genome shotgun (WGS) entry which is preliminary data.</text>
</comment>
<protein>
    <recommendedName>
        <fullName evidence="2">SpoVT-AbrB domain-containing protein</fullName>
    </recommendedName>
</protein>
<proteinExistence type="predicted"/>
<dbReference type="EMBL" id="BAABRN010000084">
    <property type="protein sequence ID" value="GAA5504062.1"/>
    <property type="molecule type" value="Genomic_DNA"/>
</dbReference>